<dbReference type="PANTHER" id="PTHR21700:SF24">
    <property type="entry name" value="TRANSTHYRETIN-LIKE FAMILY PROTEIN"/>
    <property type="match status" value="1"/>
</dbReference>
<dbReference type="InterPro" id="IPR038479">
    <property type="entry name" value="Transthyretin-like_sf"/>
</dbReference>
<organism evidence="6 7">
    <name type="scientific">Acrobeloides nanus</name>
    <dbReference type="NCBI Taxonomy" id="290746"/>
    <lineage>
        <taxon>Eukaryota</taxon>
        <taxon>Metazoa</taxon>
        <taxon>Ecdysozoa</taxon>
        <taxon>Nematoda</taxon>
        <taxon>Chromadorea</taxon>
        <taxon>Rhabditida</taxon>
        <taxon>Tylenchina</taxon>
        <taxon>Cephalobomorpha</taxon>
        <taxon>Cephaloboidea</taxon>
        <taxon>Cephalobidae</taxon>
        <taxon>Acrobeloides</taxon>
    </lineage>
</organism>
<dbReference type="GO" id="GO:0009986">
    <property type="term" value="C:cell surface"/>
    <property type="evidence" value="ECO:0007669"/>
    <property type="project" value="InterPro"/>
</dbReference>
<evidence type="ECO:0000256" key="2">
    <source>
        <dbReference type="ARBA" id="ARBA00010112"/>
    </source>
</evidence>
<keyword evidence="3" id="KW-0964">Secreted</keyword>
<evidence type="ECO:0000313" key="6">
    <source>
        <dbReference type="Proteomes" id="UP000887540"/>
    </source>
</evidence>
<dbReference type="GO" id="GO:0005576">
    <property type="term" value="C:extracellular region"/>
    <property type="evidence" value="ECO:0007669"/>
    <property type="project" value="UniProtKB-SubCell"/>
</dbReference>
<evidence type="ECO:0000313" key="7">
    <source>
        <dbReference type="WBParaSite" id="ACRNAN_scaffold2723.g14594.t1"/>
    </source>
</evidence>
<dbReference type="WBParaSite" id="ACRNAN_scaffold2723.g14594.t1">
    <property type="protein sequence ID" value="ACRNAN_scaffold2723.g14594.t1"/>
    <property type="gene ID" value="ACRNAN_scaffold2723.g14594"/>
</dbReference>
<dbReference type="Pfam" id="PF01060">
    <property type="entry name" value="TTR-52"/>
    <property type="match status" value="1"/>
</dbReference>
<dbReference type="AlphaFoldDB" id="A0A914DJR7"/>
<evidence type="ECO:0000256" key="1">
    <source>
        <dbReference type="ARBA" id="ARBA00004613"/>
    </source>
</evidence>
<protein>
    <submittedName>
        <fullName evidence="7">Transthyretin-like family protein</fullName>
    </submittedName>
</protein>
<name>A0A914DJR7_9BILA</name>
<comment type="subcellular location">
    <subcellularLocation>
        <location evidence="1">Secreted</location>
    </subcellularLocation>
</comment>
<keyword evidence="4 5" id="KW-0732">Signal</keyword>
<comment type="similarity">
    <text evidence="2">Belongs to the nematode transthyretin-like family.</text>
</comment>
<feature type="chain" id="PRO_5037471238" evidence="5">
    <location>
        <begin position="20"/>
        <end position="140"/>
    </location>
</feature>
<evidence type="ECO:0000256" key="3">
    <source>
        <dbReference type="ARBA" id="ARBA00022525"/>
    </source>
</evidence>
<reference evidence="7" key="1">
    <citation type="submission" date="2022-11" db="UniProtKB">
        <authorList>
            <consortium name="WormBaseParasite"/>
        </authorList>
    </citation>
    <scope>IDENTIFICATION</scope>
</reference>
<keyword evidence="6" id="KW-1185">Reference proteome</keyword>
<proteinExistence type="inferred from homology"/>
<dbReference type="Proteomes" id="UP000887540">
    <property type="component" value="Unplaced"/>
</dbReference>
<dbReference type="InterPro" id="IPR001534">
    <property type="entry name" value="Transthyretin-like"/>
</dbReference>
<evidence type="ECO:0000256" key="5">
    <source>
        <dbReference type="SAM" id="SignalP"/>
    </source>
</evidence>
<dbReference type="PANTHER" id="PTHR21700">
    <property type="entry name" value="TRANSTHYRETIN-LIKE FAMILY PROTEIN-RELATED"/>
    <property type="match status" value="1"/>
</dbReference>
<sequence>MFLPIAIVVSATILCFSEALLGIGRGQKIDVQGTLTCDGQPATGVLVKLYDRNTFMWDNLLGKANTNSNGYFDISGKINDIFKMDPTVNIYTRCHVGAVRCPRKIKIKVPHSAINTGNTYSIGHIELANKYPGETHDCIH</sequence>
<dbReference type="Gene3D" id="2.60.40.3330">
    <property type="match status" value="1"/>
</dbReference>
<feature type="signal peptide" evidence="5">
    <location>
        <begin position="1"/>
        <end position="19"/>
    </location>
</feature>
<evidence type="ECO:0000256" key="4">
    <source>
        <dbReference type="ARBA" id="ARBA00022729"/>
    </source>
</evidence>
<accession>A0A914DJR7</accession>